<gene>
    <name evidence="6" type="primary">LOC103641412</name>
</gene>
<dbReference type="Pfam" id="PF00112">
    <property type="entry name" value="Peptidase_C1"/>
    <property type="match status" value="1"/>
</dbReference>
<dbReference type="PRINTS" id="PR00705">
    <property type="entry name" value="PAPAIN"/>
</dbReference>
<dbReference type="InterPro" id="IPR013128">
    <property type="entry name" value="Peptidase_C1A"/>
</dbReference>
<keyword evidence="2" id="KW-1015">Disulfide bond</keyword>
<reference evidence="6" key="3">
    <citation type="submission" date="2021-05" db="UniProtKB">
        <authorList>
            <consortium name="EnsemblPlants"/>
        </authorList>
    </citation>
    <scope>IDENTIFICATION</scope>
    <source>
        <strain evidence="6">cv. B73</strain>
    </source>
</reference>
<reference evidence="7" key="1">
    <citation type="journal article" date="2009" name="Science">
        <title>The B73 maize genome: complexity, diversity, and dynamics.</title>
        <authorList>
            <person name="Schnable P.S."/>
            <person name="Ware D."/>
            <person name="Fulton R.S."/>
            <person name="Stein J.C."/>
            <person name="Wei F."/>
            <person name="Pasternak S."/>
            <person name="Liang C."/>
            <person name="Zhang J."/>
            <person name="Fulton L."/>
            <person name="Graves T.A."/>
            <person name="Minx P."/>
            <person name="Reily A.D."/>
            <person name="Courtney L."/>
            <person name="Kruchowski S.S."/>
            <person name="Tomlinson C."/>
            <person name="Strong C."/>
            <person name="Delehaunty K."/>
            <person name="Fronick C."/>
            <person name="Courtney B."/>
            <person name="Rock S.M."/>
            <person name="Belter E."/>
            <person name="Du F."/>
            <person name="Kim K."/>
            <person name="Abbott R.M."/>
            <person name="Cotton M."/>
            <person name="Levy A."/>
            <person name="Marchetto P."/>
            <person name="Ochoa K."/>
            <person name="Jackson S.M."/>
            <person name="Gillam B."/>
            <person name="Chen W."/>
            <person name="Yan L."/>
            <person name="Higginbotham J."/>
            <person name="Cardenas M."/>
            <person name="Waligorski J."/>
            <person name="Applebaum E."/>
            <person name="Phelps L."/>
            <person name="Falcone J."/>
            <person name="Kanchi K."/>
            <person name="Thane T."/>
            <person name="Scimone A."/>
            <person name="Thane N."/>
            <person name="Henke J."/>
            <person name="Wang T."/>
            <person name="Ruppert J."/>
            <person name="Shah N."/>
            <person name="Rotter K."/>
            <person name="Hodges J."/>
            <person name="Ingenthron E."/>
            <person name="Cordes M."/>
            <person name="Kohlberg S."/>
            <person name="Sgro J."/>
            <person name="Delgado B."/>
            <person name="Mead K."/>
            <person name="Chinwalla A."/>
            <person name="Leonard S."/>
            <person name="Crouse K."/>
            <person name="Collura K."/>
            <person name="Kudrna D."/>
            <person name="Currie J."/>
            <person name="He R."/>
            <person name="Angelova A."/>
            <person name="Rajasekar S."/>
            <person name="Mueller T."/>
            <person name="Lomeli R."/>
            <person name="Scara G."/>
            <person name="Ko A."/>
            <person name="Delaney K."/>
            <person name="Wissotski M."/>
            <person name="Lopez G."/>
            <person name="Campos D."/>
            <person name="Braidotti M."/>
            <person name="Ashley E."/>
            <person name="Golser W."/>
            <person name="Kim H."/>
            <person name="Lee S."/>
            <person name="Lin J."/>
            <person name="Dujmic Z."/>
            <person name="Kim W."/>
            <person name="Talag J."/>
            <person name="Zuccolo A."/>
            <person name="Fan C."/>
            <person name="Sebastian A."/>
            <person name="Kramer M."/>
            <person name="Spiegel L."/>
            <person name="Nascimento L."/>
            <person name="Zutavern T."/>
            <person name="Miller B."/>
            <person name="Ambroise C."/>
            <person name="Muller S."/>
            <person name="Spooner W."/>
            <person name="Narechania A."/>
            <person name="Ren L."/>
            <person name="Wei S."/>
            <person name="Kumari S."/>
            <person name="Faga B."/>
            <person name="Levy M.J."/>
            <person name="McMahan L."/>
            <person name="Van Buren P."/>
            <person name="Vaughn M.W."/>
            <person name="Ying K."/>
            <person name="Yeh C.-T."/>
            <person name="Emrich S.J."/>
            <person name="Jia Y."/>
            <person name="Kalyanaraman A."/>
            <person name="Hsia A.-P."/>
            <person name="Barbazuk W.B."/>
            <person name="Baucom R.S."/>
            <person name="Brutnell T.P."/>
            <person name="Carpita N.C."/>
            <person name="Chaparro C."/>
            <person name="Chia J.-M."/>
            <person name="Deragon J.-M."/>
            <person name="Estill J.C."/>
            <person name="Fu Y."/>
            <person name="Jeddeloh J.A."/>
            <person name="Han Y."/>
            <person name="Lee H."/>
            <person name="Li P."/>
            <person name="Lisch D.R."/>
            <person name="Liu S."/>
            <person name="Liu Z."/>
            <person name="Nagel D.H."/>
            <person name="McCann M.C."/>
            <person name="SanMiguel P."/>
            <person name="Myers A.M."/>
            <person name="Nettleton D."/>
            <person name="Nguyen J."/>
            <person name="Penning B.W."/>
            <person name="Ponnala L."/>
            <person name="Schneider K.L."/>
            <person name="Schwartz D.C."/>
            <person name="Sharma A."/>
            <person name="Soderlund C."/>
            <person name="Springer N.M."/>
            <person name="Sun Q."/>
            <person name="Wang H."/>
            <person name="Waterman M."/>
            <person name="Westerman R."/>
            <person name="Wolfgruber T.K."/>
            <person name="Yang L."/>
            <person name="Yu Y."/>
            <person name="Zhang L."/>
            <person name="Zhou S."/>
            <person name="Zhu Q."/>
            <person name="Bennetzen J.L."/>
            <person name="Dawe R.K."/>
            <person name="Jiang J."/>
            <person name="Jiang N."/>
            <person name="Presting G.G."/>
            <person name="Wessler S.R."/>
            <person name="Aluru S."/>
            <person name="Martienssen R.A."/>
            <person name="Clifton S.W."/>
            <person name="McCombie W.R."/>
            <person name="Wing R.A."/>
            <person name="Wilson R.K."/>
        </authorList>
    </citation>
    <scope>NUCLEOTIDE SEQUENCE [LARGE SCALE GENOMIC DNA]</scope>
    <source>
        <strain evidence="7">cv. B73</strain>
    </source>
</reference>
<dbReference type="SUPFAM" id="SSF54001">
    <property type="entry name" value="Cysteine proteinases"/>
    <property type="match status" value="1"/>
</dbReference>
<dbReference type="CDD" id="cd02248">
    <property type="entry name" value="Peptidase_C1A"/>
    <property type="match status" value="1"/>
</dbReference>
<dbReference type="AlphaFoldDB" id="A0A804RGK3"/>
<dbReference type="GO" id="GO:0005615">
    <property type="term" value="C:extracellular space"/>
    <property type="evidence" value="ECO:0000318"/>
    <property type="project" value="GO_Central"/>
</dbReference>
<dbReference type="PROSITE" id="PS00639">
    <property type="entry name" value="THIOL_PROTEASE_HIS"/>
    <property type="match status" value="1"/>
</dbReference>
<evidence type="ECO:0000259" key="4">
    <source>
        <dbReference type="SMART" id="SM00645"/>
    </source>
</evidence>
<keyword evidence="3" id="KW-0732">Signal</keyword>
<evidence type="ECO:0000313" key="6">
    <source>
        <dbReference type="EnsemblPlants" id="Zm00001eb418570_P002"/>
    </source>
</evidence>
<name>A0A804RGK3_MAIZE</name>
<dbReference type="GO" id="GO:0004197">
    <property type="term" value="F:cysteine-type endopeptidase activity"/>
    <property type="evidence" value="ECO:0000318"/>
    <property type="project" value="GO_Central"/>
</dbReference>
<dbReference type="GO" id="GO:0005764">
    <property type="term" value="C:lysosome"/>
    <property type="evidence" value="ECO:0000318"/>
    <property type="project" value="GO_Central"/>
</dbReference>
<protein>
    <submittedName>
        <fullName evidence="6">Uncharacterized protein</fullName>
    </submittedName>
</protein>
<feature type="signal peptide" evidence="3">
    <location>
        <begin position="1"/>
        <end position="31"/>
    </location>
</feature>
<dbReference type="InterPro" id="IPR013201">
    <property type="entry name" value="Prot_inhib_I29"/>
</dbReference>
<dbReference type="Proteomes" id="UP000007305">
    <property type="component" value="Chromosome 10"/>
</dbReference>
<evidence type="ECO:0007829" key="8">
    <source>
        <dbReference type="PeptideAtlas" id="A0A804RGK3"/>
    </source>
</evidence>
<evidence type="ECO:0000259" key="5">
    <source>
        <dbReference type="SMART" id="SM00848"/>
    </source>
</evidence>
<dbReference type="SMART" id="SM00848">
    <property type="entry name" value="Inhibitor_I29"/>
    <property type="match status" value="1"/>
</dbReference>
<dbReference type="PROSITE" id="PS00640">
    <property type="entry name" value="THIOL_PROTEASE_ASN"/>
    <property type="match status" value="1"/>
</dbReference>
<dbReference type="InterPro" id="IPR025661">
    <property type="entry name" value="Pept_asp_AS"/>
</dbReference>
<dbReference type="Pfam" id="PF08246">
    <property type="entry name" value="Inhibitor_I29"/>
    <property type="match status" value="1"/>
</dbReference>
<evidence type="ECO:0000256" key="2">
    <source>
        <dbReference type="ARBA" id="ARBA00023157"/>
    </source>
</evidence>
<dbReference type="OrthoDB" id="65740at2759"/>
<dbReference type="EnsemblPlants" id="Zm00001eb418570_T002">
    <property type="protein sequence ID" value="Zm00001eb418570_P002"/>
    <property type="gene ID" value="Zm00001eb418570"/>
</dbReference>
<organism evidence="6 7">
    <name type="scientific">Zea mays</name>
    <name type="common">Maize</name>
    <dbReference type="NCBI Taxonomy" id="4577"/>
    <lineage>
        <taxon>Eukaryota</taxon>
        <taxon>Viridiplantae</taxon>
        <taxon>Streptophyta</taxon>
        <taxon>Embryophyta</taxon>
        <taxon>Tracheophyta</taxon>
        <taxon>Spermatophyta</taxon>
        <taxon>Magnoliopsida</taxon>
        <taxon>Liliopsida</taxon>
        <taxon>Poales</taxon>
        <taxon>Poaceae</taxon>
        <taxon>PACMAD clade</taxon>
        <taxon>Panicoideae</taxon>
        <taxon>Andropogonodae</taxon>
        <taxon>Andropogoneae</taxon>
        <taxon>Tripsacinae</taxon>
        <taxon>Zea</taxon>
    </lineage>
</organism>
<dbReference type="InterPro" id="IPR025660">
    <property type="entry name" value="Pept_his_AS"/>
</dbReference>
<dbReference type="InParanoid" id="A0A804RGK3"/>
<feature type="domain" description="Peptidase C1A papain C-terminal" evidence="4">
    <location>
        <begin position="163"/>
        <end position="389"/>
    </location>
</feature>
<evidence type="ECO:0000313" key="7">
    <source>
        <dbReference type="Proteomes" id="UP000007305"/>
    </source>
</evidence>
<dbReference type="Gramene" id="Zm00001eb418570_T002">
    <property type="protein sequence ID" value="Zm00001eb418570_P002"/>
    <property type="gene ID" value="Zm00001eb418570"/>
</dbReference>
<dbReference type="SMART" id="SM00645">
    <property type="entry name" value="Pept_C1"/>
    <property type="match status" value="1"/>
</dbReference>
<dbReference type="Gene3D" id="3.90.70.10">
    <property type="entry name" value="Cysteine proteinases"/>
    <property type="match status" value="1"/>
</dbReference>
<dbReference type="InterPro" id="IPR038765">
    <property type="entry name" value="Papain-like_cys_pep_sf"/>
</dbReference>
<evidence type="ECO:0000256" key="3">
    <source>
        <dbReference type="SAM" id="SignalP"/>
    </source>
</evidence>
<feature type="domain" description="Cathepsin propeptide inhibitor" evidence="5">
    <location>
        <begin position="59"/>
        <end position="116"/>
    </location>
</feature>
<reference evidence="6" key="2">
    <citation type="submission" date="2019-07" db="EMBL/GenBank/DDBJ databases">
        <authorList>
            <person name="Seetharam A."/>
            <person name="Woodhouse M."/>
            <person name="Cannon E."/>
        </authorList>
    </citation>
    <scope>NUCLEOTIDE SEQUENCE [LARGE SCALE GENOMIC DNA]</scope>
    <source>
        <strain evidence="6">cv. B73</strain>
    </source>
</reference>
<dbReference type="GO" id="GO:0051603">
    <property type="term" value="P:proteolysis involved in protein catabolic process"/>
    <property type="evidence" value="ECO:0000318"/>
    <property type="project" value="GO_Central"/>
</dbReference>
<keyword evidence="7" id="KW-1185">Reference proteome</keyword>
<dbReference type="PANTHER" id="PTHR12411">
    <property type="entry name" value="CYSTEINE PROTEASE FAMILY C1-RELATED"/>
    <property type="match status" value="1"/>
</dbReference>
<comment type="similarity">
    <text evidence="1">Belongs to the peptidase C1 family.</text>
</comment>
<feature type="chain" id="PRO_5032656144" evidence="3">
    <location>
        <begin position="32"/>
        <end position="404"/>
    </location>
</feature>
<dbReference type="InterPro" id="IPR039417">
    <property type="entry name" value="Peptidase_C1A_papain-like"/>
</dbReference>
<dbReference type="InterPro" id="IPR000668">
    <property type="entry name" value="Peptidase_C1A_C"/>
</dbReference>
<keyword evidence="8" id="KW-1267">Proteomics identification</keyword>
<sequence length="404" mass="44939">MNGPPSPSSSSRLSVALLLMITVLACGFVLASSGRSYAHADYADGSDQELLMSTEWFRFHAWMAAHGRSYPTAEEKLRRFHIYRANVELIEATNRDTSKTFTCGENQFTDLSHHEFLAMYTMAGHSAPPLLNLSSVITTRAGDITESDRGTTQVEEDEEVEALPENIDWREQNAVTPVQDQRRGCNACWVFASVATMESAHKIKTNHGHGELLKLSEQEIVDCTSQHCGGGYPDDAFSWVKRNGIATESEYGGYEATVDSCRADMVRPPAVRVKDYSFVPKNSEKKLAMRVAQQPVAVLFDATDPCFQCYTNGIYSGRPAAAADRYNILNHAMAIVGYGEDKTTGRKYWIAKNSWGTRWGQNGYVYIRKDMADRPEGVGGLATHPRSEITRNLKPNFGKHLESK</sequence>
<evidence type="ECO:0000256" key="1">
    <source>
        <dbReference type="ARBA" id="ARBA00008455"/>
    </source>
</evidence>
<proteinExistence type="evidence at protein level"/>
<accession>A0A804RGK3</accession>